<dbReference type="STRING" id="47864.GA0070560_115100"/>
<evidence type="ECO:0000313" key="2">
    <source>
        <dbReference type="EMBL" id="SCG60919.1"/>
    </source>
</evidence>
<proteinExistence type="predicted"/>
<reference evidence="3" key="1">
    <citation type="submission" date="2016-06" db="EMBL/GenBank/DDBJ databases">
        <authorList>
            <person name="Varghese N."/>
        </authorList>
    </citation>
    <scope>NUCLEOTIDE SEQUENCE [LARGE SCALE GENOMIC DNA]</scope>
    <source>
        <strain evidence="3">DSM 43171</strain>
    </source>
</reference>
<feature type="domain" description="BioF2-like acetyltransferase" evidence="1">
    <location>
        <begin position="151"/>
        <end position="282"/>
    </location>
</feature>
<keyword evidence="2" id="KW-0808">Transferase</keyword>
<dbReference type="Pfam" id="PF13480">
    <property type="entry name" value="Acetyltransf_6"/>
    <property type="match status" value="1"/>
</dbReference>
<accession>A0A1C5ISF3</accession>
<dbReference type="OrthoDB" id="9785911at2"/>
<dbReference type="Proteomes" id="UP000199408">
    <property type="component" value="Unassembled WGS sequence"/>
</dbReference>
<dbReference type="GO" id="GO:0016740">
    <property type="term" value="F:transferase activity"/>
    <property type="evidence" value="ECO:0007669"/>
    <property type="project" value="UniProtKB-KW"/>
</dbReference>
<dbReference type="EMBL" id="FMDN01000015">
    <property type="protein sequence ID" value="SCG60919.1"/>
    <property type="molecule type" value="Genomic_DNA"/>
</dbReference>
<organism evidence="2 3">
    <name type="scientific">Micromonospora halophytica</name>
    <dbReference type="NCBI Taxonomy" id="47864"/>
    <lineage>
        <taxon>Bacteria</taxon>
        <taxon>Bacillati</taxon>
        <taxon>Actinomycetota</taxon>
        <taxon>Actinomycetes</taxon>
        <taxon>Micromonosporales</taxon>
        <taxon>Micromonosporaceae</taxon>
        <taxon>Micromonospora</taxon>
    </lineage>
</organism>
<name>A0A1C5ISF3_9ACTN</name>
<dbReference type="InterPro" id="IPR016181">
    <property type="entry name" value="Acyl_CoA_acyltransferase"/>
</dbReference>
<dbReference type="RefSeq" id="WP_091299518.1">
    <property type="nucleotide sequence ID" value="NZ_FMDN01000015.1"/>
</dbReference>
<dbReference type="AlphaFoldDB" id="A0A1C5ISF3"/>
<sequence>MTVRILDIGDDGPSSHPDVYFTAGYGAAVAAADGGTWHLAYAPGRMMAPYLVRSISDDGYDAQTPYGYSGVHVEPGCPADELARCWSEAVARWRDSGLVSLFLRFSPLDPGSVAAVRAIGAVTTTRRADTVTVPVDQGAAVVWDGMAGRSRTAVRKARRVGLEATVRPAGADDLAPGSPFRRLYARTMARVGSSPAYLFPDRYYQLLLQGLGKSLLICQVHGPGGEVVAAALLMWHGERMHYHLAGSEPAAARDGANNLLLWTTLEWAADAGCARVHLGGGVRAADSLFRFKTSFGGVRTPFWTGSLVLDQARYDALVRRRAQRLGRPVTDLAASGFFPAYRWEAG</sequence>
<evidence type="ECO:0000259" key="1">
    <source>
        <dbReference type="Pfam" id="PF13480"/>
    </source>
</evidence>
<dbReference type="InterPro" id="IPR038740">
    <property type="entry name" value="BioF2-like_GNAT_dom"/>
</dbReference>
<keyword evidence="3" id="KW-1185">Reference proteome</keyword>
<protein>
    <submittedName>
        <fullName evidence="2">Acetyltransferase (GNAT) domain-containing protein</fullName>
    </submittedName>
</protein>
<dbReference type="Gene3D" id="3.40.630.30">
    <property type="match status" value="1"/>
</dbReference>
<gene>
    <name evidence="2" type="ORF">GA0070560_115100</name>
</gene>
<evidence type="ECO:0000313" key="3">
    <source>
        <dbReference type="Proteomes" id="UP000199408"/>
    </source>
</evidence>
<dbReference type="SUPFAM" id="SSF55729">
    <property type="entry name" value="Acyl-CoA N-acyltransferases (Nat)"/>
    <property type="match status" value="1"/>
</dbReference>